<dbReference type="AlphaFoldDB" id="A0AAI8VNW6"/>
<evidence type="ECO:0000313" key="1">
    <source>
        <dbReference type="EMBL" id="CAJ2508359.1"/>
    </source>
</evidence>
<keyword evidence="2" id="KW-1185">Reference proteome</keyword>
<gene>
    <name evidence="1" type="ORF">KHLLAP_LOCUS8827</name>
</gene>
<dbReference type="Proteomes" id="UP001295740">
    <property type="component" value="Unassembled WGS sequence"/>
</dbReference>
<comment type="caution">
    <text evidence="1">The sequence shown here is derived from an EMBL/GenBank/DDBJ whole genome shotgun (WGS) entry which is preliminary data.</text>
</comment>
<proteinExistence type="predicted"/>
<name>A0AAI8VNW6_9PEZI</name>
<sequence>MSTAEDEEKEDLMFPLTKYGPWHTEARQQFTNALTSSTLHYTTASQLKSRETGGGGSSINWETKDQAIQSKLYIHLGGDGGCQDASQGQIHYGFPELVRIHRSQIHLGHTHGRVREGPGARRATHEVHGVRVGLVLDVHKSQHFLSPKHLPPPILYNLQTPYSFSRPSSLFSRRGNYGVSYDVVDLVLTLESGWGATVAVEVSME</sequence>
<dbReference type="EMBL" id="CAUWAG010000011">
    <property type="protein sequence ID" value="CAJ2508359.1"/>
    <property type="molecule type" value="Genomic_DNA"/>
</dbReference>
<organism evidence="1 2">
    <name type="scientific">Anthostomella pinea</name>
    <dbReference type="NCBI Taxonomy" id="933095"/>
    <lineage>
        <taxon>Eukaryota</taxon>
        <taxon>Fungi</taxon>
        <taxon>Dikarya</taxon>
        <taxon>Ascomycota</taxon>
        <taxon>Pezizomycotina</taxon>
        <taxon>Sordariomycetes</taxon>
        <taxon>Xylariomycetidae</taxon>
        <taxon>Xylariales</taxon>
        <taxon>Xylariaceae</taxon>
        <taxon>Anthostomella</taxon>
    </lineage>
</organism>
<reference evidence="1" key="1">
    <citation type="submission" date="2023-10" db="EMBL/GenBank/DDBJ databases">
        <authorList>
            <person name="Hackl T."/>
        </authorList>
    </citation>
    <scope>NUCLEOTIDE SEQUENCE</scope>
</reference>
<accession>A0AAI8VNW6</accession>
<protein>
    <submittedName>
        <fullName evidence="1">Uu.00g133850.m01.CDS01</fullName>
    </submittedName>
</protein>
<evidence type="ECO:0000313" key="2">
    <source>
        <dbReference type="Proteomes" id="UP001295740"/>
    </source>
</evidence>